<dbReference type="Pfam" id="PF00535">
    <property type="entry name" value="Glycos_transf_2"/>
    <property type="match status" value="1"/>
</dbReference>
<sequence>MAIKKPIDARPLVSIVTPCYNSEKFISETIASVQKQTVTDWELLIIDDASSDETVACVQKLQEKDFRIDCIALSENKGPAHARNLGIQKARGKYLTFLDADDLWFPKFLERSIIEAKKHPFVFASYKRLDENLEPYLSDFIVPRKVSYTDILKSNAISCLTAFLDIEVLGKKYMPLIKKRQDMGLWLQYLKKIDYAYGIQEPLAIYRIRRNSLSRNKTGLIKHQWKFYREVEQLSVFASANYLMCWAYKGFVKYRN</sequence>
<evidence type="ECO:0000313" key="2">
    <source>
        <dbReference type="EMBL" id="RXG31079.1"/>
    </source>
</evidence>
<organism evidence="3 4">
    <name type="scientific">Leeuwenhoekiella palythoae</name>
    <dbReference type="NCBI Taxonomy" id="573501"/>
    <lineage>
        <taxon>Bacteria</taxon>
        <taxon>Pseudomonadati</taxon>
        <taxon>Bacteroidota</taxon>
        <taxon>Flavobacteriia</taxon>
        <taxon>Flavobacteriales</taxon>
        <taxon>Flavobacteriaceae</taxon>
        <taxon>Leeuwenhoekiella</taxon>
    </lineage>
</organism>
<evidence type="ECO:0000313" key="4">
    <source>
        <dbReference type="Proteomes" id="UP000184240"/>
    </source>
</evidence>
<evidence type="ECO:0000313" key="3">
    <source>
        <dbReference type="EMBL" id="SHH79048.1"/>
    </source>
</evidence>
<keyword evidence="3" id="KW-0808">Transferase</keyword>
<reference evidence="4" key="2">
    <citation type="submission" date="2016-11" db="EMBL/GenBank/DDBJ databases">
        <authorList>
            <person name="Varghese N."/>
            <person name="Submissions S."/>
        </authorList>
    </citation>
    <scope>NUCLEOTIDE SEQUENCE [LARGE SCALE GENOMIC DNA]</scope>
    <source>
        <strain evidence="4">DSM 19859</strain>
    </source>
</reference>
<reference evidence="3" key="1">
    <citation type="submission" date="2016-11" db="EMBL/GenBank/DDBJ databases">
        <authorList>
            <person name="Jaros S."/>
            <person name="Januszkiewicz K."/>
            <person name="Wedrychowicz H."/>
        </authorList>
    </citation>
    <scope>NUCLEOTIDE SEQUENCE [LARGE SCALE GENOMIC DNA]</scope>
    <source>
        <strain evidence="3">DSM 19859</strain>
    </source>
</reference>
<dbReference type="GO" id="GO:0016758">
    <property type="term" value="F:hexosyltransferase activity"/>
    <property type="evidence" value="ECO:0007669"/>
    <property type="project" value="UniProtKB-ARBA"/>
</dbReference>
<evidence type="ECO:0000259" key="1">
    <source>
        <dbReference type="Pfam" id="PF00535"/>
    </source>
</evidence>
<dbReference type="CDD" id="cd00761">
    <property type="entry name" value="Glyco_tranf_GTA_type"/>
    <property type="match status" value="1"/>
</dbReference>
<dbReference type="RefSeq" id="WP_072980891.1">
    <property type="nucleotide sequence ID" value="NZ_FQXT01000002.1"/>
</dbReference>
<evidence type="ECO:0000313" key="5">
    <source>
        <dbReference type="Proteomes" id="UP000290037"/>
    </source>
</evidence>
<dbReference type="OrthoDB" id="9815829at2"/>
<dbReference type="AlphaFoldDB" id="A0A1M5VV22"/>
<dbReference type="PANTHER" id="PTHR22916:SF3">
    <property type="entry name" value="UDP-GLCNAC:BETAGAL BETA-1,3-N-ACETYLGLUCOSAMINYLTRANSFERASE-LIKE PROTEIN 1"/>
    <property type="match status" value="1"/>
</dbReference>
<gene>
    <name evidence="2" type="ORF">DSM01_215</name>
    <name evidence="3" type="ORF">SAMN04487999_0922</name>
</gene>
<dbReference type="Gene3D" id="3.90.550.10">
    <property type="entry name" value="Spore Coat Polysaccharide Biosynthesis Protein SpsA, Chain A"/>
    <property type="match status" value="1"/>
</dbReference>
<protein>
    <submittedName>
        <fullName evidence="2">Glycosyltransferase involved in cell wall biosynthesis</fullName>
    </submittedName>
    <submittedName>
        <fullName evidence="3">Glycosyltransferase involved in cell wall bisynthesis</fullName>
    </submittedName>
</protein>
<keyword evidence="5" id="KW-1185">Reference proteome</keyword>
<feature type="domain" description="Glycosyltransferase 2-like" evidence="1">
    <location>
        <begin position="14"/>
        <end position="134"/>
    </location>
</feature>
<dbReference type="InterPro" id="IPR029044">
    <property type="entry name" value="Nucleotide-diphossugar_trans"/>
</dbReference>
<dbReference type="STRING" id="573501.SAMN04487999_0922"/>
<proteinExistence type="predicted"/>
<dbReference type="InterPro" id="IPR001173">
    <property type="entry name" value="Glyco_trans_2-like"/>
</dbReference>
<dbReference type="Proteomes" id="UP000290037">
    <property type="component" value="Unassembled WGS sequence"/>
</dbReference>
<dbReference type="EMBL" id="FQXT01000002">
    <property type="protein sequence ID" value="SHH79048.1"/>
    <property type="molecule type" value="Genomic_DNA"/>
</dbReference>
<name>A0A1M5VV22_9FLAO</name>
<reference evidence="2 5" key="3">
    <citation type="submission" date="2018-07" db="EMBL/GenBank/DDBJ databases">
        <title>Leeuwenhoekiella genomics.</title>
        <authorList>
            <person name="Tahon G."/>
            <person name="Willems A."/>
        </authorList>
    </citation>
    <scope>NUCLEOTIDE SEQUENCE [LARGE SCALE GENOMIC DNA]</scope>
    <source>
        <strain evidence="2 5">LMG 24856</strain>
    </source>
</reference>
<dbReference type="PANTHER" id="PTHR22916">
    <property type="entry name" value="GLYCOSYLTRANSFERASE"/>
    <property type="match status" value="1"/>
</dbReference>
<dbReference type="Proteomes" id="UP000184240">
    <property type="component" value="Unassembled WGS sequence"/>
</dbReference>
<dbReference type="SUPFAM" id="SSF53448">
    <property type="entry name" value="Nucleotide-diphospho-sugar transferases"/>
    <property type="match status" value="1"/>
</dbReference>
<accession>A0A1M5VV22</accession>
<dbReference type="EMBL" id="QOVN01000001">
    <property type="protein sequence ID" value="RXG31079.1"/>
    <property type="molecule type" value="Genomic_DNA"/>
</dbReference>